<name>A0A5C7F619_9BACT</name>
<feature type="transmembrane region" description="Helical" evidence="1">
    <location>
        <begin position="126"/>
        <end position="145"/>
    </location>
</feature>
<organism evidence="2 3">
    <name type="scientific">Neolewinella aurantiaca</name>
    <dbReference type="NCBI Taxonomy" id="2602767"/>
    <lineage>
        <taxon>Bacteria</taxon>
        <taxon>Pseudomonadati</taxon>
        <taxon>Bacteroidota</taxon>
        <taxon>Saprospiria</taxon>
        <taxon>Saprospirales</taxon>
        <taxon>Lewinellaceae</taxon>
        <taxon>Neolewinella</taxon>
    </lineage>
</organism>
<dbReference type="RefSeq" id="WP_147932662.1">
    <property type="nucleotide sequence ID" value="NZ_VOXD01000046.1"/>
</dbReference>
<evidence type="ECO:0000256" key="1">
    <source>
        <dbReference type="SAM" id="Phobius"/>
    </source>
</evidence>
<feature type="transmembrane region" description="Helical" evidence="1">
    <location>
        <begin position="177"/>
        <end position="199"/>
    </location>
</feature>
<dbReference type="InterPro" id="IPR043130">
    <property type="entry name" value="CDP-OH_PTrfase_TM_dom"/>
</dbReference>
<feature type="transmembrane region" description="Helical" evidence="1">
    <location>
        <begin position="151"/>
        <end position="170"/>
    </location>
</feature>
<sequence>MKLFAWLVHIFTASGLLAGFMGLLAAIEGDYPAAMAWMLATLVIDGIDGTFARMARVKEVLPNVDGKTIDYVIDFFTYAILPAYLFFVAVEAPLWALYAGSFMMLLSAAIYYGLEGMVSEDGNHFVGFPVMWNMVVYIFIFVVPWLSWPVLLAITAVFAVLHFVPILVPYPSRGGRWWMLTIAMVVVFIGTALLNVWAYPRVSAVGRWGCLLSVGYLALVTVLDTFQARPQVQGKDGLEKE</sequence>
<keyword evidence="3" id="KW-1185">Reference proteome</keyword>
<evidence type="ECO:0000313" key="2">
    <source>
        <dbReference type="EMBL" id="TXF85453.1"/>
    </source>
</evidence>
<feature type="transmembrane region" description="Helical" evidence="1">
    <location>
        <begin position="95"/>
        <end position="114"/>
    </location>
</feature>
<keyword evidence="1" id="KW-0472">Membrane</keyword>
<dbReference type="AlphaFoldDB" id="A0A5C7F619"/>
<protein>
    <submittedName>
        <fullName evidence="2">Phosphatidylcholine synthase</fullName>
    </submittedName>
</protein>
<comment type="caution">
    <text evidence="2">The sequence shown here is derived from an EMBL/GenBank/DDBJ whole genome shotgun (WGS) entry which is preliminary data.</text>
</comment>
<gene>
    <name evidence="2" type="ORF">FUA23_20565</name>
</gene>
<dbReference type="Proteomes" id="UP000321907">
    <property type="component" value="Unassembled WGS sequence"/>
</dbReference>
<dbReference type="OrthoDB" id="350520at2"/>
<feature type="transmembrane region" description="Helical" evidence="1">
    <location>
        <begin position="205"/>
        <end position="226"/>
    </location>
</feature>
<keyword evidence="1" id="KW-0812">Transmembrane</keyword>
<keyword evidence="1" id="KW-1133">Transmembrane helix</keyword>
<proteinExistence type="predicted"/>
<reference evidence="2 3" key="1">
    <citation type="submission" date="2019-08" db="EMBL/GenBank/DDBJ databases">
        <title>Lewinella sp. strain SSH13 Genome sequencing and assembly.</title>
        <authorList>
            <person name="Kim I."/>
        </authorList>
    </citation>
    <scope>NUCLEOTIDE SEQUENCE [LARGE SCALE GENOMIC DNA]</scope>
    <source>
        <strain evidence="2 3">SSH13</strain>
    </source>
</reference>
<accession>A0A5C7F619</accession>
<evidence type="ECO:0000313" key="3">
    <source>
        <dbReference type="Proteomes" id="UP000321907"/>
    </source>
</evidence>
<feature type="transmembrane region" description="Helical" evidence="1">
    <location>
        <begin position="71"/>
        <end position="89"/>
    </location>
</feature>
<dbReference type="EMBL" id="VOXD01000046">
    <property type="protein sequence ID" value="TXF85453.1"/>
    <property type="molecule type" value="Genomic_DNA"/>
</dbReference>
<dbReference type="Gene3D" id="1.20.120.1760">
    <property type="match status" value="1"/>
</dbReference>
<feature type="transmembrane region" description="Helical" evidence="1">
    <location>
        <begin position="7"/>
        <end position="27"/>
    </location>
</feature>